<gene>
    <name evidence="2" type="ORF">PMAYCL1PPCAC_08455</name>
</gene>
<keyword evidence="1" id="KW-0812">Transmembrane</keyword>
<keyword evidence="3" id="KW-1185">Reference proteome</keyword>
<evidence type="ECO:0000313" key="2">
    <source>
        <dbReference type="EMBL" id="GMR38260.1"/>
    </source>
</evidence>
<accession>A0AAN4ZIE2</accession>
<reference evidence="3" key="1">
    <citation type="submission" date="2022-10" db="EMBL/GenBank/DDBJ databases">
        <title>Genome assembly of Pristionchus species.</title>
        <authorList>
            <person name="Yoshida K."/>
            <person name="Sommer R.J."/>
        </authorList>
    </citation>
    <scope>NUCLEOTIDE SEQUENCE [LARGE SCALE GENOMIC DNA]</scope>
    <source>
        <strain evidence="3">RS5460</strain>
    </source>
</reference>
<dbReference type="AlphaFoldDB" id="A0AAN4ZIE2"/>
<proteinExistence type="predicted"/>
<name>A0AAN4ZIE2_9BILA</name>
<feature type="non-terminal residue" evidence="2">
    <location>
        <position position="1"/>
    </location>
</feature>
<keyword evidence="1" id="KW-0472">Membrane</keyword>
<evidence type="ECO:0000256" key="1">
    <source>
        <dbReference type="SAM" id="Phobius"/>
    </source>
</evidence>
<comment type="caution">
    <text evidence="2">The sequence shown here is derived from an EMBL/GenBank/DDBJ whole genome shotgun (WGS) entry which is preliminary data.</text>
</comment>
<keyword evidence="1" id="KW-1133">Transmembrane helix</keyword>
<feature type="transmembrane region" description="Helical" evidence="1">
    <location>
        <begin position="6"/>
        <end position="22"/>
    </location>
</feature>
<dbReference type="EMBL" id="BTRK01000002">
    <property type="protein sequence ID" value="GMR38260.1"/>
    <property type="molecule type" value="Genomic_DNA"/>
</dbReference>
<protein>
    <submittedName>
        <fullName evidence="2">Uncharacterized protein</fullName>
    </submittedName>
</protein>
<dbReference type="Proteomes" id="UP001328107">
    <property type="component" value="Unassembled WGS sequence"/>
</dbReference>
<organism evidence="2 3">
    <name type="scientific">Pristionchus mayeri</name>
    <dbReference type="NCBI Taxonomy" id="1317129"/>
    <lineage>
        <taxon>Eukaryota</taxon>
        <taxon>Metazoa</taxon>
        <taxon>Ecdysozoa</taxon>
        <taxon>Nematoda</taxon>
        <taxon>Chromadorea</taxon>
        <taxon>Rhabditida</taxon>
        <taxon>Rhabditina</taxon>
        <taxon>Diplogasteromorpha</taxon>
        <taxon>Diplogasteroidea</taxon>
        <taxon>Neodiplogasteridae</taxon>
        <taxon>Pristionchus</taxon>
    </lineage>
</organism>
<feature type="transmembrane region" description="Helical" evidence="1">
    <location>
        <begin position="29"/>
        <end position="54"/>
    </location>
</feature>
<evidence type="ECO:0000313" key="3">
    <source>
        <dbReference type="Proteomes" id="UP001328107"/>
    </source>
</evidence>
<sequence length="87" mass="10036">CPLLTIHFCIEIVVCILVFLTCKRSNHTFCLISVFFQSVNLIINLSFVVILWIGILPSEHYEWNSVQPWVFAVPLLHSIFAVHCFVC</sequence>
<feature type="transmembrane region" description="Helical" evidence="1">
    <location>
        <begin position="66"/>
        <end position="86"/>
    </location>
</feature>